<accession>A0A484LF31</accession>
<dbReference type="Gene3D" id="1.20.1280.50">
    <property type="match status" value="1"/>
</dbReference>
<dbReference type="InterPro" id="IPR006566">
    <property type="entry name" value="FBD"/>
</dbReference>
<gene>
    <name evidence="2" type="ORF">CCAM_LOCUS16716</name>
</gene>
<feature type="domain" description="FBD" evidence="1">
    <location>
        <begin position="391"/>
        <end position="464"/>
    </location>
</feature>
<dbReference type="InterPro" id="IPR036047">
    <property type="entry name" value="F-box-like_dom_sf"/>
</dbReference>
<name>A0A484LF31_9ASTE</name>
<dbReference type="InterPro" id="IPR053781">
    <property type="entry name" value="F-box_AtFBL13-like"/>
</dbReference>
<dbReference type="SUPFAM" id="SSF52047">
    <property type="entry name" value="RNI-like"/>
    <property type="match status" value="1"/>
</dbReference>
<dbReference type="InterPro" id="IPR050232">
    <property type="entry name" value="FBL13/AtMIF1-like"/>
</dbReference>
<dbReference type="InterPro" id="IPR001810">
    <property type="entry name" value="F-box_dom"/>
</dbReference>
<proteinExistence type="predicted"/>
<dbReference type="CDD" id="cd22160">
    <property type="entry name" value="F-box_AtFBL13-like"/>
    <property type="match status" value="1"/>
</dbReference>
<dbReference type="InterPro" id="IPR055411">
    <property type="entry name" value="LRR_FXL15/At3g58940/PEG3-like"/>
</dbReference>
<dbReference type="Proteomes" id="UP000595140">
    <property type="component" value="Unassembled WGS sequence"/>
</dbReference>
<evidence type="ECO:0000313" key="3">
    <source>
        <dbReference type="Proteomes" id="UP000595140"/>
    </source>
</evidence>
<protein>
    <recommendedName>
        <fullName evidence="1">FBD domain-containing protein</fullName>
    </recommendedName>
</protein>
<dbReference type="Gene3D" id="3.80.10.10">
    <property type="entry name" value="Ribonuclease Inhibitor"/>
    <property type="match status" value="1"/>
</dbReference>
<dbReference type="Pfam" id="PF08387">
    <property type="entry name" value="FBD"/>
    <property type="match status" value="1"/>
</dbReference>
<dbReference type="PANTHER" id="PTHR31900">
    <property type="entry name" value="F-BOX/RNI SUPERFAMILY PROTEIN-RELATED"/>
    <property type="match status" value="1"/>
</dbReference>
<dbReference type="InterPro" id="IPR032675">
    <property type="entry name" value="LRR_dom_sf"/>
</dbReference>
<evidence type="ECO:0000313" key="2">
    <source>
        <dbReference type="EMBL" id="VFQ74940.1"/>
    </source>
</evidence>
<keyword evidence="3" id="KW-1185">Reference proteome</keyword>
<dbReference type="AlphaFoldDB" id="A0A484LF31"/>
<dbReference type="SMART" id="SM00579">
    <property type="entry name" value="FBD"/>
    <property type="match status" value="1"/>
</dbReference>
<organism evidence="2 3">
    <name type="scientific">Cuscuta campestris</name>
    <dbReference type="NCBI Taxonomy" id="132261"/>
    <lineage>
        <taxon>Eukaryota</taxon>
        <taxon>Viridiplantae</taxon>
        <taxon>Streptophyta</taxon>
        <taxon>Embryophyta</taxon>
        <taxon>Tracheophyta</taxon>
        <taxon>Spermatophyta</taxon>
        <taxon>Magnoliopsida</taxon>
        <taxon>eudicotyledons</taxon>
        <taxon>Gunneridae</taxon>
        <taxon>Pentapetalae</taxon>
        <taxon>asterids</taxon>
        <taxon>lamiids</taxon>
        <taxon>Solanales</taxon>
        <taxon>Convolvulaceae</taxon>
        <taxon>Cuscuteae</taxon>
        <taxon>Cuscuta</taxon>
        <taxon>Cuscuta subgen. Grammica</taxon>
        <taxon>Cuscuta sect. Cleistogrammica</taxon>
    </lineage>
</organism>
<dbReference type="Pfam" id="PF24758">
    <property type="entry name" value="LRR_At5g56370"/>
    <property type="match status" value="1"/>
</dbReference>
<dbReference type="OrthoDB" id="594804at2759"/>
<evidence type="ECO:0000259" key="1">
    <source>
        <dbReference type="SMART" id="SM00579"/>
    </source>
</evidence>
<dbReference type="EMBL" id="OOIL02001392">
    <property type="protein sequence ID" value="VFQ74940.1"/>
    <property type="molecule type" value="Genomic_DNA"/>
</dbReference>
<reference evidence="2 3" key="1">
    <citation type="submission" date="2018-04" db="EMBL/GenBank/DDBJ databases">
        <authorList>
            <person name="Vogel A."/>
        </authorList>
    </citation>
    <scope>NUCLEOTIDE SEQUENCE [LARGE SCALE GENOMIC DNA]</scope>
</reference>
<dbReference type="PANTHER" id="PTHR31900:SF30">
    <property type="entry name" value="SUPERFAMILY PROTEIN, PUTATIVE-RELATED"/>
    <property type="match status" value="1"/>
</dbReference>
<dbReference type="SUPFAM" id="SSF81383">
    <property type="entry name" value="F-box domain"/>
    <property type="match status" value="1"/>
</dbReference>
<dbReference type="Pfam" id="PF00646">
    <property type="entry name" value="F-box"/>
    <property type="match status" value="1"/>
</dbReference>
<sequence length="465" mass="53146">MDTCSPASKLRRKQLNEKEDGTCSWNRSLNDLPDAILGLILSFLSTKCAVQTSVLCKRWQYMWTSLPVLDFDVSGRKGLEKGHPWEKKMVSEDFVDRVLIFHDAPRIHKFTLYCRVRNDISRIRTWISAAVRRKPQEVAIIYCDLNVHENDQHMLPHCLFSSEETEVLRLAGCYRLLLPSQICLPRLRTLTLEKLTFIDYRPLNLLFGGPALEKLVIDECRWKGDAFEVSISAPKLRHLTIEEFYDEDDTTEFDSRSVTISSPELNVFHYVGGFFKSYHFDCPSSISNASLGSPHGTPLEDLRTDHLNEVLSALQSVEYLELAAYFVEAFTHASVPIFKSLSSLVLTEEPANLSCRELEKMHNKFPRLKTLTFMAGITAKSSGRLFKSKLTCLSSTLKRIAIHGFRGTTGELFAVQFLLWKATCLERMDIYWQYCNVGEYEQNETGLFLSASHRSSKSCELHVGK</sequence>